<dbReference type="Proteomes" id="UP001170310">
    <property type="component" value="Unassembled WGS sequence"/>
</dbReference>
<dbReference type="RefSeq" id="WP_303522829.1">
    <property type="nucleotide sequence ID" value="NZ_JAUOQO010001034.1"/>
</dbReference>
<gene>
    <name evidence="2" type="ORF">Q4528_16265</name>
</gene>
<feature type="domain" description="PKD/Chitinase" evidence="1">
    <location>
        <begin position="4"/>
        <end position="77"/>
    </location>
</feature>
<evidence type="ECO:0000259" key="1">
    <source>
        <dbReference type="SMART" id="SM00089"/>
    </source>
</evidence>
<feature type="non-terminal residue" evidence="2">
    <location>
        <position position="1"/>
    </location>
</feature>
<evidence type="ECO:0000313" key="3">
    <source>
        <dbReference type="Proteomes" id="UP001170310"/>
    </source>
</evidence>
<reference evidence="2" key="1">
    <citation type="submission" date="2023-07" db="EMBL/GenBank/DDBJ databases">
        <title>Genome content predicts the carbon catabolic preferences of heterotrophic bacteria.</title>
        <authorList>
            <person name="Gralka M."/>
        </authorList>
    </citation>
    <scope>NUCLEOTIDE SEQUENCE</scope>
    <source>
        <strain evidence="2">E2R20</strain>
    </source>
</reference>
<keyword evidence="3" id="KW-1185">Reference proteome</keyword>
<comment type="caution">
    <text evidence="2">The sequence shown here is derived from an EMBL/GenBank/DDBJ whole genome shotgun (WGS) entry which is preliminary data.</text>
</comment>
<feature type="non-terminal residue" evidence="2">
    <location>
        <position position="77"/>
    </location>
</feature>
<accession>A0AAW7YWY9</accession>
<dbReference type="Gene3D" id="2.60.40.10">
    <property type="entry name" value="Immunoglobulins"/>
    <property type="match status" value="1"/>
</dbReference>
<dbReference type="SMART" id="SM00089">
    <property type="entry name" value="PKD"/>
    <property type="match status" value="1"/>
</dbReference>
<dbReference type="InterPro" id="IPR035986">
    <property type="entry name" value="PKD_dom_sf"/>
</dbReference>
<protein>
    <submittedName>
        <fullName evidence="2">PKD domain-containing protein</fullName>
    </submittedName>
</protein>
<dbReference type="AlphaFoldDB" id="A0AAW7YWY9"/>
<dbReference type="EMBL" id="JAUOQO010001034">
    <property type="protein sequence ID" value="MDO6575664.1"/>
    <property type="molecule type" value="Genomic_DNA"/>
</dbReference>
<dbReference type="InterPro" id="IPR022409">
    <property type="entry name" value="PKD/Chitinase_dom"/>
</dbReference>
<dbReference type="SUPFAM" id="SSF49299">
    <property type="entry name" value="PKD domain"/>
    <property type="match status" value="1"/>
</dbReference>
<dbReference type="Pfam" id="PF18911">
    <property type="entry name" value="PKD_4"/>
    <property type="match status" value="1"/>
</dbReference>
<name>A0AAW7YWY9_9STAP</name>
<proteinExistence type="predicted"/>
<dbReference type="InterPro" id="IPR000601">
    <property type="entry name" value="PKD_dom"/>
</dbReference>
<organism evidence="2 3">
    <name type="scientific">Staphylococcus pasteuri_A</name>
    <dbReference type="NCBI Taxonomy" id="3062664"/>
    <lineage>
        <taxon>Bacteria</taxon>
        <taxon>Bacillati</taxon>
        <taxon>Bacillota</taxon>
        <taxon>Bacilli</taxon>
        <taxon>Bacillales</taxon>
        <taxon>Staphylococcaceae</taxon>
        <taxon>Staphylococcus</taxon>
    </lineage>
</organism>
<evidence type="ECO:0000313" key="2">
    <source>
        <dbReference type="EMBL" id="MDO6575664.1"/>
    </source>
</evidence>
<sequence length="77" mass="7603">KAPIANISPASQNVAAGTTVTLSAAGSSDEDGSIESYLWSTGETTSSIDVVVDVSKTISVTVTDNEGATATANAVLS</sequence>
<dbReference type="InterPro" id="IPR013783">
    <property type="entry name" value="Ig-like_fold"/>
</dbReference>